<organism evidence="1 2">
    <name type="scientific">Psilocybe cubensis</name>
    <name type="common">Psychedelic mushroom</name>
    <name type="synonym">Stropharia cubensis</name>
    <dbReference type="NCBI Taxonomy" id="181762"/>
    <lineage>
        <taxon>Eukaryota</taxon>
        <taxon>Fungi</taxon>
        <taxon>Dikarya</taxon>
        <taxon>Basidiomycota</taxon>
        <taxon>Agaricomycotina</taxon>
        <taxon>Agaricomycetes</taxon>
        <taxon>Agaricomycetidae</taxon>
        <taxon>Agaricales</taxon>
        <taxon>Agaricineae</taxon>
        <taxon>Strophariaceae</taxon>
        <taxon>Psilocybe</taxon>
    </lineage>
</organism>
<protein>
    <submittedName>
        <fullName evidence="1">Uncharacterized protein</fullName>
    </submittedName>
</protein>
<comment type="caution">
    <text evidence="1">The sequence shown here is derived from an EMBL/GenBank/DDBJ whole genome shotgun (WGS) entry which is preliminary data.</text>
</comment>
<evidence type="ECO:0000313" key="1">
    <source>
        <dbReference type="EMBL" id="KAH9474751.1"/>
    </source>
</evidence>
<reference evidence="1" key="1">
    <citation type="submission" date="2021-10" db="EMBL/GenBank/DDBJ databases">
        <title>Psilocybe cubensis genome.</title>
        <authorList>
            <person name="Mckernan K.J."/>
            <person name="Crawford S."/>
            <person name="Trippe A."/>
            <person name="Kane L.T."/>
            <person name="Mclaughlin S."/>
        </authorList>
    </citation>
    <scope>NUCLEOTIDE SEQUENCE</scope>
    <source>
        <strain evidence="1">MGC-MH-2018</strain>
    </source>
</reference>
<proteinExistence type="predicted"/>
<gene>
    <name evidence="1" type="ORF">JR316_0013216</name>
</gene>
<dbReference type="EMBL" id="JAFIQS020000013">
    <property type="protein sequence ID" value="KAH9474751.1"/>
    <property type="molecule type" value="Genomic_DNA"/>
</dbReference>
<accession>A0ACB8GGU7</accession>
<dbReference type="Proteomes" id="UP000664032">
    <property type="component" value="Unassembled WGS sequence"/>
</dbReference>
<name>A0ACB8GGU7_PSICU</name>
<evidence type="ECO:0000313" key="2">
    <source>
        <dbReference type="Proteomes" id="UP000664032"/>
    </source>
</evidence>
<keyword evidence="2" id="KW-1185">Reference proteome</keyword>
<sequence length="81" mass="9269">MWNARDAETIRARLTEEEELRRAAADYEGLACARCFKPGNTVTLRRHLIKEHGVAKPDVKDGIVMKIDFSAFRVQRKGRTP</sequence>